<evidence type="ECO:0000256" key="1">
    <source>
        <dbReference type="ARBA" id="ARBA00022729"/>
    </source>
</evidence>
<dbReference type="PANTHER" id="PTHR33021">
    <property type="entry name" value="BLUE COPPER PROTEIN"/>
    <property type="match status" value="1"/>
</dbReference>
<dbReference type="AlphaFoldDB" id="A0A8I7BAE2"/>
<dbReference type="SMR" id="A0A8I7BAE2"/>
<dbReference type="Gramene" id="HORVU.MOREX.r2.3HG0241980.1">
    <property type="protein sequence ID" value="HORVU.MOREX.r2.3HG0241980.1"/>
    <property type="gene ID" value="HORVU.MOREX.r2.3HG0241980"/>
</dbReference>
<evidence type="ECO:0000313" key="8">
    <source>
        <dbReference type="EnsemblPlants" id="HORVU.MOREX.r3.3HG0291150.1"/>
    </source>
</evidence>
<dbReference type="Pfam" id="PF02298">
    <property type="entry name" value="Cu_bind_like"/>
    <property type="match status" value="1"/>
</dbReference>
<keyword evidence="9" id="KW-1185">Reference proteome</keyword>
<dbReference type="InterPro" id="IPR003245">
    <property type="entry name" value="Phytocyanin_dom"/>
</dbReference>
<evidence type="ECO:0000256" key="4">
    <source>
        <dbReference type="ARBA" id="ARBA00035011"/>
    </source>
</evidence>
<evidence type="ECO:0000256" key="2">
    <source>
        <dbReference type="ARBA" id="ARBA00023157"/>
    </source>
</evidence>
<evidence type="ECO:0000256" key="6">
    <source>
        <dbReference type="SAM" id="SignalP"/>
    </source>
</evidence>
<dbReference type="KEGG" id="hvg:123440290"/>
<keyword evidence="1 6" id="KW-0732">Signal</keyword>
<proteinExistence type="inferred from homology"/>
<keyword evidence="3" id="KW-0325">Glycoprotein</keyword>
<evidence type="ECO:0000313" key="9">
    <source>
        <dbReference type="Proteomes" id="UP000011116"/>
    </source>
</evidence>
<comment type="similarity">
    <text evidence="4">Belongs to the early nodulin-like (ENODL) family.</text>
</comment>
<comment type="function">
    <text evidence="5">May act as a carbohydrate transporter.</text>
</comment>
<reference evidence="9" key="1">
    <citation type="journal article" date="2012" name="Nature">
        <title>A physical, genetic and functional sequence assembly of the barley genome.</title>
        <authorList>
            <consortium name="The International Barley Genome Sequencing Consortium"/>
            <person name="Mayer K.F."/>
            <person name="Waugh R."/>
            <person name="Brown J.W."/>
            <person name="Schulman A."/>
            <person name="Langridge P."/>
            <person name="Platzer M."/>
            <person name="Fincher G.B."/>
            <person name="Muehlbauer G.J."/>
            <person name="Sato K."/>
            <person name="Close T.J."/>
            <person name="Wise R.P."/>
            <person name="Stein N."/>
        </authorList>
    </citation>
    <scope>NUCLEOTIDE SEQUENCE [LARGE SCALE GENOMIC DNA]</scope>
    <source>
        <strain evidence="9">cv. Morex</strain>
    </source>
</reference>
<protein>
    <recommendedName>
        <fullName evidence="7">Phytocyanin domain-containing protein</fullName>
    </recommendedName>
</protein>
<dbReference type="RefSeq" id="XP_044972803.1">
    <property type="nucleotide sequence ID" value="XM_045116868.1"/>
</dbReference>
<gene>
    <name evidence="8" type="primary">LOC123440290</name>
</gene>
<evidence type="ECO:0000256" key="3">
    <source>
        <dbReference type="ARBA" id="ARBA00023180"/>
    </source>
</evidence>
<dbReference type="OrthoDB" id="1851979at2759"/>
<organism evidence="8 9">
    <name type="scientific">Hordeum vulgare subsp. vulgare</name>
    <name type="common">Domesticated barley</name>
    <dbReference type="NCBI Taxonomy" id="112509"/>
    <lineage>
        <taxon>Eukaryota</taxon>
        <taxon>Viridiplantae</taxon>
        <taxon>Streptophyta</taxon>
        <taxon>Embryophyta</taxon>
        <taxon>Tracheophyta</taxon>
        <taxon>Spermatophyta</taxon>
        <taxon>Magnoliopsida</taxon>
        <taxon>Liliopsida</taxon>
        <taxon>Poales</taxon>
        <taxon>Poaceae</taxon>
        <taxon>BOP clade</taxon>
        <taxon>Pooideae</taxon>
        <taxon>Triticodae</taxon>
        <taxon>Triticeae</taxon>
        <taxon>Hordeinae</taxon>
        <taxon>Hordeum</taxon>
    </lineage>
</organism>
<feature type="domain" description="Phytocyanin" evidence="7">
    <location>
        <begin position="32"/>
        <end position="133"/>
    </location>
</feature>
<dbReference type="GO" id="GO:0005886">
    <property type="term" value="C:plasma membrane"/>
    <property type="evidence" value="ECO:0000318"/>
    <property type="project" value="GO_Central"/>
</dbReference>
<reference evidence="8" key="2">
    <citation type="submission" date="2020-10" db="EMBL/GenBank/DDBJ databases">
        <authorList>
            <person name="Scholz U."/>
            <person name="Mascher M."/>
            <person name="Fiebig A."/>
        </authorList>
    </citation>
    <scope>NUCLEOTIDE SEQUENCE [LARGE SCALE GENOMIC DNA]</scope>
    <source>
        <strain evidence="8">cv. Morex</strain>
    </source>
</reference>
<dbReference type="Gramene" id="HORVU.MOREX.r3.3HG0291150.1">
    <property type="protein sequence ID" value="HORVU.MOREX.r3.3HG0291150.1"/>
    <property type="gene ID" value="HORVU.MOREX.r3.3HG0291150"/>
</dbReference>
<keyword evidence="2" id="KW-1015">Disulfide bond</keyword>
<feature type="signal peptide" evidence="6">
    <location>
        <begin position="1"/>
        <end position="31"/>
    </location>
</feature>
<evidence type="ECO:0000259" key="7">
    <source>
        <dbReference type="PROSITE" id="PS51485"/>
    </source>
</evidence>
<sequence length="178" mass="19232">MAVTLTPDLPLLLLLLGTLLLLAAAPAPSAAEKFVVGDKKNWAPNVNYTTWPDQYRFHVGDWLQFNYARGGMYDVVQVANEAAYEKCDPTNPVVSYDRGRGYVFQLNHTGRYYFICSRGYCWGGMKVTVLVEDRPARPPYAAAPAPNAAAHHAGVASWALAAAAASLCAAVLGLPFAV</sequence>
<evidence type="ECO:0000256" key="5">
    <source>
        <dbReference type="ARBA" id="ARBA00037626"/>
    </source>
</evidence>
<feature type="chain" id="PRO_5035282617" description="Phytocyanin domain-containing protein" evidence="6">
    <location>
        <begin position="32"/>
        <end position="178"/>
    </location>
</feature>
<dbReference type="EnsemblPlants" id="HORVU.MOREX.r3.3HG0291150.1">
    <property type="protein sequence ID" value="HORVU.MOREX.r3.3HG0291150.1"/>
    <property type="gene ID" value="HORVU.MOREX.r3.3HG0291150"/>
</dbReference>
<dbReference type="SUPFAM" id="SSF49503">
    <property type="entry name" value="Cupredoxins"/>
    <property type="match status" value="1"/>
</dbReference>
<dbReference type="GeneID" id="123440290"/>
<dbReference type="Gene3D" id="2.60.40.420">
    <property type="entry name" value="Cupredoxins - blue copper proteins"/>
    <property type="match status" value="1"/>
</dbReference>
<accession>A0A8I7BAE2</accession>
<dbReference type="OMA" id="NFDKRYY"/>
<dbReference type="Proteomes" id="UP000011116">
    <property type="component" value="Chromosome 3H"/>
</dbReference>
<dbReference type="InterPro" id="IPR039391">
    <property type="entry name" value="Phytocyanin-like"/>
</dbReference>
<dbReference type="PANTHER" id="PTHR33021:SF214">
    <property type="entry name" value="BLUE COPPER PROTEIN"/>
    <property type="match status" value="1"/>
</dbReference>
<dbReference type="InterPro" id="IPR008972">
    <property type="entry name" value="Cupredoxin"/>
</dbReference>
<dbReference type="PROSITE" id="PS51485">
    <property type="entry name" value="PHYTOCYANIN"/>
    <property type="match status" value="1"/>
</dbReference>
<reference evidence="8" key="3">
    <citation type="submission" date="2022-01" db="UniProtKB">
        <authorList>
            <consortium name="EnsemblPlants"/>
        </authorList>
    </citation>
    <scope>IDENTIFICATION</scope>
    <source>
        <strain evidence="8">subsp. vulgare</strain>
    </source>
</reference>
<dbReference type="FunFam" id="2.60.40.420:FF:000018">
    <property type="entry name" value="Lamin-like protein"/>
    <property type="match status" value="1"/>
</dbReference>
<dbReference type="GO" id="GO:0009055">
    <property type="term" value="F:electron transfer activity"/>
    <property type="evidence" value="ECO:0007669"/>
    <property type="project" value="InterPro"/>
</dbReference>
<name>A0A8I7BAE2_HORVV</name>